<sequence length="203" mass="23521">MTIDFKKLKADIVLFTIRFEKRLVTTKANMVEKVQLRPVEKHELKDLNDLLEPYLPENVAEKGASYELESHVEKLEYVWERGLALKWDGRIPDDMEIKPLSIEHAEIINDRWKYKDELVGWYVMHSHGSQGILHVTERHRGRGLASLLVRWVSRRVASAWGMLPYAIIDENNPASYTLFSKIGFRRLGSCQWIVCTPAAESTS</sequence>
<dbReference type="SUPFAM" id="SSF55729">
    <property type="entry name" value="Acyl-CoA N-acyltransferases (Nat)"/>
    <property type="match status" value="1"/>
</dbReference>
<proteinExistence type="predicted"/>
<dbReference type="GO" id="GO:0016747">
    <property type="term" value="F:acyltransferase activity, transferring groups other than amino-acyl groups"/>
    <property type="evidence" value="ECO:0007669"/>
    <property type="project" value="InterPro"/>
</dbReference>
<keyword evidence="3" id="KW-1185">Reference proteome</keyword>
<dbReference type="InterPro" id="IPR016181">
    <property type="entry name" value="Acyl_CoA_acyltransferase"/>
</dbReference>
<dbReference type="PANTHER" id="PTHR20958:SF6">
    <property type="entry name" value="GLYCINE N-ACYLTRANSFERASE-LIKE PROTEIN"/>
    <property type="match status" value="1"/>
</dbReference>
<evidence type="ECO:0000313" key="3">
    <source>
        <dbReference type="Proteomes" id="UP000677054"/>
    </source>
</evidence>
<dbReference type="Gene3D" id="3.40.630.30">
    <property type="match status" value="1"/>
</dbReference>
<dbReference type="Proteomes" id="UP000677054">
    <property type="component" value="Unassembled WGS sequence"/>
</dbReference>
<name>A0A7R8XE70_9CRUS</name>
<accession>A0A7R8XE70</accession>
<dbReference type="EMBL" id="LR901466">
    <property type="protein sequence ID" value="CAD7248681.1"/>
    <property type="molecule type" value="Genomic_DNA"/>
</dbReference>
<feature type="domain" description="GCN5-related N-acetyltransferase Rv2170-like" evidence="1">
    <location>
        <begin position="115"/>
        <end position="193"/>
    </location>
</feature>
<dbReference type="InterPro" id="IPR053225">
    <property type="entry name" value="Acyl-CoA_N-acyltransferase"/>
</dbReference>
<dbReference type="EMBL" id="CAJPEV010001949">
    <property type="protein sequence ID" value="CAG0895028.1"/>
    <property type="molecule type" value="Genomic_DNA"/>
</dbReference>
<dbReference type="Pfam" id="PF08445">
    <property type="entry name" value="FR47"/>
    <property type="match status" value="1"/>
</dbReference>
<gene>
    <name evidence="2" type="ORF">DSTB1V02_LOCUS8491</name>
</gene>
<dbReference type="InterPro" id="IPR013653">
    <property type="entry name" value="GCN5-like_dom"/>
</dbReference>
<organism evidence="2">
    <name type="scientific">Darwinula stevensoni</name>
    <dbReference type="NCBI Taxonomy" id="69355"/>
    <lineage>
        <taxon>Eukaryota</taxon>
        <taxon>Metazoa</taxon>
        <taxon>Ecdysozoa</taxon>
        <taxon>Arthropoda</taxon>
        <taxon>Crustacea</taxon>
        <taxon>Oligostraca</taxon>
        <taxon>Ostracoda</taxon>
        <taxon>Podocopa</taxon>
        <taxon>Podocopida</taxon>
        <taxon>Darwinulocopina</taxon>
        <taxon>Darwinuloidea</taxon>
        <taxon>Darwinulidae</taxon>
        <taxon>Darwinula</taxon>
    </lineage>
</organism>
<dbReference type="PANTHER" id="PTHR20958">
    <property type="entry name" value="GLYCINE N-ACYLTRANSFERASE-LIKE PROTEIN"/>
    <property type="match status" value="1"/>
</dbReference>
<dbReference type="AlphaFoldDB" id="A0A7R8XE70"/>
<evidence type="ECO:0000313" key="2">
    <source>
        <dbReference type="EMBL" id="CAD7248681.1"/>
    </source>
</evidence>
<dbReference type="OrthoDB" id="61870at2759"/>
<protein>
    <recommendedName>
        <fullName evidence="1">GCN5-related N-acetyltransferase Rv2170-like domain-containing protein</fullName>
    </recommendedName>
</protein>
<evidence type="ECO:0000259" key="1">
    <source>
        <dbReference type="Pfam" id="PF08445"/>
    </source>
</evidence>
<reference evidence="2" key="1">
    <citation type="submission" date="2020-11" db="EMBL/GenBank/DDBJ databases">
        <authorList>
            <person name="Tran Van P."/>
        </authorList>
    </citation>
    <scope>NUCLEOTIDE SEQUENCE</scope>
</reference>